<sequence>MVATHEKANSVLDSGRVRCGVRSIAAMLISHLRDT</sequence>
<keyword evidence="2" id="KW-1185">Reference proteome</keyword>
<organism evidence="1 2">
    <name type="scientific">Penicillium camemberti (strain FM 013)</name>
    <dbReference type="NCBI Taxonomy" id="1429867"/>
    <lineage>
        <taxon>Eukaryota</taxon>
        <taxon>Fungi</taxon>
        <taxon>Dikarya</taxon>
        <taxon>Ascomycota</taxon>
        <taxon>Pezizomycotina</taxon>
        <taxon>Eurotiomycetes</taxon>
        <taxon>Eurotiomycetidae</taxon>
        <taxon>Eurotiales</taxon>
        <taxon>Aspergillaceae</taxon>
        <taxon>Penicillium</taxon>
    </lineage>
</organism>
<gene>
    <name evidence="1" type="ORF">PCAMFM013_S002g000983</name>
</gene>
<evidence type="ECO:0000313" key="2">
    <source>
        <dbReference type="Proteomes" id="UP000053732"/>
    </source>
</evidence>
<protein>
    <submittedName>
        <fullName evidence="1">Str. FM013</fullName>
    </submittedName>
</protein>
<accession>A0A0G4NYG4</accession>
<proteinExistence type="predicted"/>
<evidence type="ECO:0000313" key="1">
    <source>
        <dbReference type="EMBL" id="CRL19113.1"/>
    </source>
</evidence>
<name>A0A0G4NYG4_PENC3</name>
<dbReference type="Proteomes" id="UP000053732">
    <property type="component" value="Unassembled WGS sequence"/>
</dbReference>
<dbReference type="AlphaFoldDB" id="A0A0G4NYG4"/>
<dbReference type="EMBL" id="HG793135">
    <property type="protein sequence ID" value="CRL19113.1"/>
    <property type="molecule type" value="Genomic_DNA"/>
</dbReference>
<reference evidence="1 2" key="1">
    <citation type="journal article" date="2014" name="Nat. Commun.">
        <title>Multiple recent horizontal transfers of a large genomic region in cheese making fungi.</title>
        <authorList>
            <person name="Cheeseman K."/>
            <person name="Ropars J."/>
            <person name="Renault P."/>
            <person name="Dupont J."/>
            <person name="Gouzy J."/>
            <person name="Branca A."/>
            <person name="Abraham A.L."/>
            <person name="Ceppi M."/>
            <person name="Conseiller E."/>
            <person name="Debuchy R."/>
            <person name="Malagnac F."/>
            <person name="Goarin A."/>
            <person name="Silar P."/>
            <person name="Lacoste S."/>
            <person name="Sallet E."/>
            <person name="Bensimon A."/>
            <person name="Giraud T."/>
            <person name="Brygoo Y."/>
        </authorList>
    </citation>
    <scope>NUCLEOTIDE SEQUENCE [LARGE SCALE GENOMIC DNA]</scope>
    <source>
        <strain evidence="2">FM 013</strain>
    </source>
</reference>